<feature type="domain" description="RmlD-like substrate binding" evidence="3">
    <location>
        <begin position="1"/>
        <end position="270"/>
    </location>
</feature>
<evidence type="ECO:0000313" key="4">
    <source>
        <dbReference type="EMBL" id="MFC4910999.1"/>
    </source>
</evidence>
<dbReference type="PANTHER" id="PTHR10491:SF4">
    <property type="entry name" value="METHIONINE ADENOSYLTRANSFERASE 2 SUBUNIT BETA"/>
    <property type="match status" value="1"/>
</dbReference>
<dbReference type="Gene3D" id="3.40.50.720">
    <property type="entry name" value="NAD(P)-binding Rossmann-like Domain"/>
    <property type="match status" value="1"/>
</dbReference>
<dbReference type="InterPro" id="IPR036291">
    <property type="entry name" value="NAD(P)-bd_dom_sf"/>
</dbReference>
<reference evidence="5" key="1">
    <citation type="journal article" date="2019" name="Int. J. Syst. Evol. Microbiol.">
        <title>The Global Catalogue of Microorganisms (GCM) 10K type strain sequencing project: providing services to taxonomists for standard genome sequencing and annotation.</title>
        <authorList>
            <consortium name="The Broad Institute Genomics Platform"/>
            <consortium name="The Broad Institute Genome Sequencing Center for Infectious Disease"/>
            <person name="Wu L."/>
            <person name="Ma J."/>
        </authorList>
    </citation>
    <scope>NUCLEOTIDE SEQUENCE [LARGE SCALE GENOMIC DNA]</scope>
    <source>
        <strain evidence="5">KLKA75</strain>
    </source>
</reference>
<organism evidence="4 5">
    <name type="scientific">Actinomadura gamaensis</name>
    <dbReference type="NCBI Taxonomy" id="1763541"/>
    <lineage>
        <taxon>Bacteria</taxon>
        <taxon>Bacillati</taxon>
        <taxon>Actinomycetota</taxon>
        <taxon>Actinomycetes</taxon>
        <taxon>Streptosporangiales</taxon>
        <taxon>Thermomonosporaceae</taxon>
        <taxon>Actinomadura</taxon>
    </lineage>
</organism>
<gene>
    <name evidence="4" type="primary">rfbD</name>
    <name evidence="4" type="ORF">ACFPCY_27070</name>
</gene>
<comment type="function">
    <text evidence="2">Catalyzes the reduction of dTDP-6-deoxy-L-lyxo-4-hexulose to yield dTDP-L-rhamnose.</text>
</comment>
<dbReference type="InterPro" id="IPR005913">
    <property type="entry name" value="dTDP_dehydrorham_reduct"/>
</dbReference>
<comment type="caution">
    <text evidence="4">The sequence shown here is derived from an EMBL/GenBank/DDBJ whole genome shotgun (WGS) entry which is preliminary data.</text>
</comment>
<evidence type="ECO:0000313" key="5">
    <source>
        <dbReference type="Proteomes" id="UP001595872"/>
    </source>
</evidence>
<proteinExistence type="inferred from homology"/>
<evidence type="ECO:0000256" key="1">
    <source>
        <dbReference type="ARBA" id="ARBA00010944"/>
    </source>
</evidence>
<dbReference type="InterPro" id="IPR029903">
    <property type="entry name" value="RmlD-like-bd"/>
</dbReference>
<dbReference type="PANTHER" id="PTHR10491">
    <property type="entry name" value="DTDP-4-DEHYDRORHAMNOSE REDUCTASE"/>
    <property type="match status" value="1"/>
</dbReference>
<dbReference type="GO" id="GO:0008831">
    <property type="term" value="F:dTDP-4-dehydrorhamnose reductase activity"/>
    <property type="evidence" value="ECO:0007669"/>
    <property type="project" value="UniProtKB-EC"/>
</dbReference>
<comment type="similarity">
    <text evidence="1 2">Belongs to the dTDP-4-dehydrorhamnose reductase family.</text>
</comment>
<evidence type="ECO:0000256" key="2">
    <source>
        <dbReference type="RuleBase" id="RU364082"/>
    </source>
</evidence>
<dbReference type="NCBIfam" id="TIGR01214">
    <property type="entry name" value="rmlD"/>
    <property type="match status" value="1"/>
</dbReference>
<dbReference type="CDD" id="cd05254">
    <property type="entry name" value="dTDP_HR_like_SDR_e"/>
    <property type="match status" value="1"/>
</dbReference>
<dbReference type="Proteomes" id="UP001595872">
    <property type="component" value="Unassembled WGS sequence"/>
</dbReference>
<keyword evidence="5" id="KW-1185">Reference proteome</keyword>
<sequence length="279" mass="29754">MRCLVTGAGGMLGTDLLARLPDAVALDRAALDLTDAGAVRDVVAAHRPDAVINCAAWTAVDDAEEHEAEALAINGTAVGSLADACRDAGARLVQISTDYVFPGHGPYAEDAPTAPINAYGRTKLAGERAALSYERAYVVRTAWLYGAHGPNFVATMARLAAERDTVDVVDDQRGQPTWTGDLAGRIVELLTADAPPGVYHGTNAGETTWYGLAREVFTLLGHDPDRVRPTTTDRFPRPAARPSNSVLEHGGWNRAGLPPLRDWREALRAAWPECRPGGL</sequence>
<keyword evidence="2 4" id="KW-0560">Oxidoreductase</keyword>
<dbReference type="EMBL" id="JBHSIT010000008">
    <property type="protein sequence ID" value="MFC4910999.1"/>
    <property type="molecule type" value="Genomic_DNA"/>
</dbReference>
<dbReference type="RefSeq" id="WP_378259648.1">
    <property type="nucleotide sequence ID" value="NZ_JBHSIT010000008.1"/>
</dbReference>
<keyword evidence="2" id="KW-0521">NADP</keyword>
<protein>
    <recommendedName>
        <fullName evidence="2">dTDP-4-dehydrorhamnose reductase</fullName>
        <ecNumber evidence="2">1.1.1.133</ecNumber>
    </recommendedName>
</protein>
<dbReference type="EC" id="1.1.1.133" evidence="2"/>
<evidence type="ECO:0000259" key="3">
    <source>
        <dbReference type="Pfam" id="PF04321"/>
    </source>
</evidence>
<dbReference type="SUPFAM" id="SSF51735">
    <property type="entry name" value="NAD(P)-binding Rossmann-fold domains"/>
    <property type="match status" value="1"/>
</dbReference>
<name>A0ABV9U572_9ACTN</name>
<comment type="pathway">
    <text evidence="2">Carbohydrate biosynthesis; dTDP-L-rhamnose biosynthesis.</text>
</comment>
<dbReference type="Gene3D" id="3.90.25.10">
    <property type="entry name" value="UDP-galactose 4-epimerase, domain 1"/>
    <property type="match status" value="1"/>
</dbReference>
<accession>A0ABV9U572</accession>
<dbReference type="Pfam" id="PF04321">
    <property type="entry name" value="RmlD_sub_bind"/>
    <property type="match status" value="1"/>
</dbReference>